<dbReference type="InterPro" id="IPR012340">
    <property type="entry name" value="NA-bd_OB-fold"/>
</dbReference>
<dbReference type="PANTHER" id="PTHR23355">
    <property type="entry name" value="RIBONUCLEASE"/>
    <property type="match status" value="1"/>
</dbReference>
<dbReference type="PROSITE" id="PS01175">
    <property type="entry name" value="RIBONUCLEASE_II"/>
    <property type="match status" value="1"/>
</dbReference>
<dbReference type="HOGENOM" id="CLU_002333_7_3_10"/>
<evidence type="ECO:0000256" key="2">
    <source>
        <dbReference type="ARBA" id="ARBA00004496"/>
    </source>
</evidence>
<gene>
    <name evidence="8" type="primary">rnr</name>
    <name evidence="10" type="ordered locus">Aasi_1319</name>
</gene>
<dbReference type="InterPro" id="IPR004476">
    <property type="entry name" value="RNase_II/RNase_R"/>
</dbReference>
<dbReference type="Proteomes" id="UP000001227">
    <property type="component" value="Chromosome"/>
</dbReference>
<comment type="subcellular location">
    <subcellularLocation>
        <location evidence="2 8">Cytoplasm</location>
    </subcellularLocation>
</comment>
<evidence type="ECO:0000259" key="9">
    <source>
        <dbReference type="PROSITE" id="PS50126"/>
    </source>
</evidence>
<dbReference type="CDD" id="cd04471">
    <property type="entry name" value="S1_RNase_R"/>
    <property type="match status" value="1"/>
</dbReference>
<keyword evidence="5 8" id="KW-0378">Hydrolase</keyword>
<comment type="similarity">
    <text evidence="8">Belongs to the RNR ribonuclease family. RNase R subfamily.</text>
</comment>
<dbReference type="Pfam" id="PF08206">
    <property type="entry name" value="OB_RNB"/>
    <property type="match status" value="1"/>
</dbReference>
<dbReference type="InterPro" id="IPR050180">
    <property type="entry name" value="RNR_Ribonuclease"/>
</dbReference>
<dbReference type="NCBIfam" id="TIGR02063">
    <property type="entry name" value="RNase_R"/>
    <property type="match status" value="1"/>
</dbReference>
<proteinExistence type="inferred from homology"/>
<evidence type="ECO:0000256" key="1">
    <source>
        <dbReference type="ARBA" id="ARBA00001849"/>
    </source>
</evidence>
<dbReference type="AlphaFoldDB" id="B3ETS7"/>
<dbReference type="eggNOG" id="COG0557">
    <property type="taxonomic scope" value="Bacteria"/>
</dbReference>
<keyword evidence="6 8" id="KW-0269">Exonuclease</keyword>
<reference evidence="10 11" key="1">
    <citation type="journal article" date="2010" name="J. Bacteriol.">
        <title>The genome of the amoeba symbiont 'Candidatus Amoebophilus asiaticus' reveals common mechanisms for host cell interaction among amoeba-associated bacteria.</title>
        <authorList>
            <person name="Schmitz-Esser S."/>
            <person name="Tischler P."/>
            <person name="Arnold R."/>
            <person name="Montanaro J."/>
            <person name="Wagner M."/>
            <person name="Rattei T."/>
            <person name="Horn M."/>
        </authorList>
    </citation>
    <scope>NUCLEOTIDE SEQUENCE [LARGE SCALE GENOMIC DNA]</scope>
    <source>
        <strain evidence="10 11">5a2</strain>
    </source>
</reference>
<evidence type="ECO:0000256" key="3">
    <source>
        <dbReference type="ARBA" id="ARBA00022490"/>
    </source>
</evidence>
<evidence type="ECO:0000256" key="5">
    <source>
        <dbReference type="ARBA" id="ARBA00022801"/>
    </source>
</evidence>
<dbReference type="SMART" id="SM00955">
    <property type="entry name" value="RNB"/>
    <property type="match status" value="1"/>
</dbReference>
<dbReference type="PANTHER" id="PTHR23355:SF9">
    <property type="entry name" value="DIS3-LIKE EXONUCLEASE 2"/>
    <property type="match status" value="1"/>
</dbReference>
<dbReference type="Pfam" id="PF17876">
    <property type="entry name" value="CSD2"/>
    <property type="match status" value="1"/>
</dbReference>
<protein>
    <recommendedName>
        <fullName evidence="8">Ribonuclease R</fullName>
        <shortName evidence="8">RNase R</shortName>
        <ecNumber evidence="8">3.1.13.1</ecNumber>
    </recommendedName>
</protein>
<keyword evidence="4 8" id="KW-0540">Nuclease</keyword>
<comment type="catalytic activity">
    <reaction evidence="1 8">
        <text>Exonucleolytic cleavage in the 3'- to 5'-direction to yield nucleoside 5'-phosphates.</text>
        <dbReference type="EC" id="3.1.13.1"/>
    </reaction>
</comment>
<dbReference type="InterPro" id="IPR022966">
    <property type="entry name" value="RNase_II/R_CS"/>
</dbReference>
<sequence length="718" mass="81937">MSQKQKNKQAKKHNNIRLPDQHRLLLAFLEAAAGKGFTFSSLIKHFKGNLSKENIKEALADLVIQGAIERRDRGKFLVPFNIDKLPYVVGKVDYVNPGYAYVVVGDGQQDVLVRQKDLLYALDGDVVKVAITKQENGTKGHPVGRVVEILEQNKNKWVGTVQQQGSVTFVLPISRRMHYDIFVRPENLKKAKHNDRVVVELVKRPTTSKNPEGRIIEVFGPMGENDVEIHTIMAEFNLPTQFPENVLAETSAISIDIPKEEIAARKDFREVFTITIDPEDAKDFDDALSLKILPNGHIEVGVHIADVSYYVQENSLVDQEAFERGTSVYLVDRTIPMIPERLSNELCSLKPHEDRPAFSAVFELDKQGSLHHEWFGETVIHSDQRLSYEEAQQAITQPTHSLHEQITTLNNLAKKLRADRFKSGAINFDTPSVKFQLDKQGRPLSILPKVSEDSHRLIEEFMLLANKRVALHVRRMKQGKQFPTFVYRTHDQPNLERLGDFALFVKQFGYSIKAEPQEIAQSINVLSEGLAGKPEAHIIQTLAIRLMAKALYTTEAKPHFGLAFEHYTHFTSPIRRYPDLLVHRLLKKYLKGEFYFEEAIYEKKCQHASERERVAADAERASIKYKQVELMQTLQGKRLKGVISSLMEWGIYVELLDILCEGMIRLSDLTDDYYVLDKKGFKLVGERTKKVYQLGDLVEVEIKACDISKRTVDLWLVG</sequence>
<keyword evidence="7 8" id="KW-0694">RNA-binding</keyword>
<dbReference type="GO" id="GO:0008859">
    <property type="term" value="F:exoribonuclease II activity"/>
    <property type="evidence" value="ECO:0007669"/>
    <property type="project" value="UniProtKB-UniRule"/>
</dbReference>
<dbReference type="NCBIfam" id="TIGR00358">
    <property type="entry name" value="3_prime_RNase"/>
    <property type="match status" value="1"/>
</dbReference>
<dbReference type="InterPro" id="IPR013223">
    <property type="entry name" value="RNase_B_OB_dom"/>
</dbReference>
<dbReference type="GO" id="GO:0006402">
    <property type="term" value="P:mRNA catabolic process"/>
    <property type="evidence" value="ECO:0007669"/>
    <property type="project" value="TreeGrafter"/>
</dbReference>
<comment type="function">
    <text evidence="8">3'-5' exoribonuclease that releases 5'-nucleoside monophosphates and is involved in maturation of structured RNAs.</text>
</comment>
<name>B3ETS7_AMOA5</name>
<evidence type="ECO:0000256" key="6">
    <source>
        <dbReference type="ARBA" id="ARBA00022839"/>
    </source>
</evidence>
<dbReference type="STRING" id="452471.Aasi_1319"/>
<dbReference type="GO" id="GO:0005829">
    <property type="term" value="C:cytosol"/>
    <property type="evidence" value="ECO:0007669"/>
    <property type="project" value="TreeGrafter"/>
</dbReference>
<evidence type="ECO:0000256" key="4">
    <source>
        <dbReference type="ARBA" id="ARBA00022722"/>
    </source>
</evidence>
<organism evidence="10 11">
    <name type="scientific">Amoebophilus asiaticus (strain 5a2)</name>
    <dbReference type="NCBI Taxonomy" id="452471"/>
    <lineage>
        <taxon>Bacteria</taxon>
        <taxon>Pseudomonadati</taxon>
        <taxon>Bacteroidota</taxon>
        <taxon>Cytophagia</taxon>
        <taxon>Cytophagales</taxon>
        <taxon>Amoebophilaceae</taxon>
        <taxon>Candidatus Amoebophilus</taxon>
    </lineage>
</organism>
<evidence type="ECO:0000256" key="8">
    <source>
        <dbReference type="HAMAP-Rule" id="MF_01895"/>
    </source>
</evidence>
<dbReference type="PROSITE" id="PS50126">
    <property type="entry name" value="S1"/>
    <property type="match status" value="1"/>
</dbReference>
<dbReference type="InterPro" id="IPR003029">
    <property type="entry name" value="S1_domain"/>
</dbReference>
<evidence type="ECO:0000313" key="11">
    <source>
        <dbReference type="Proteomes" id="UP000001227"/>
    </source>
</evidence>
<dbReference type="OrthoDB" id="9764149at2"/>
<dbReference type="EMBL" id="CP001102">
    <property type="protein sequence ID" value="ACE06629.1"/>
    <property type="molecule type" value="Genomic_DNA"/>
</dbReference>
<dbReference type="KEGG" id="aas:Aasi_1319"/>
<dbReference type="Gene3D" id="2.40.50.140">
    <property type="entry name" value="Nucleic acid-binding proteins"/>
    <property type="match status" value="3"/>
</dbReference>
<dbReference type="Pfam" id="PF00575">
    <property type="entry name" value="S1"/>
    <property type="match status" value="1"/>
</dbReference>
<dbReference type="RefSeq" id="WP_012473374.1">
    <property type="nucleotide sequence ID" value="NC_010830.1"/>
</dbReference>
<accession>B3ETS7</accession>
<dbReference type="EC" id="3.1.13.1" evidence="8"/>
<dbReference type="Pfam" id="PF00773">
    <property type="entry name" value="RNB"/>
    <property type="match status" value="1"/>
</dbReference>
<dbReference type="InterPro" id="IPR001900">
    <property type="entry name" value="RNase_II/R"/>
</dbReference>
<dbReference type="InterPro" id="IPR040476">
    <property type="entry name" value="CSD2"/>
</dbReference>
<dbReference type="InterPro" id="IPR011805">
    <property type="entry name" value="RNase_R"/>
</dbReference>
<dbReference type="SUPFAM" id="SSF50249">
    <property type="entry name" value="Nucleic acid-binding proteins"/>
    <property type="match status" value="3"/>
</dbReference>
<dbReference type="GO" id="GO:0003723">
    <property type="term" value="F:RNA binding"/>
    <property type="evidence" value="ECO:0007669"/>
    <property type="project" value="UniProtKB-UniRule"/>
</dbReference>
<evidence type="ECO:0000256" key="7">
    <source>
        <dbReference type="ARBA" id="ARBA00022884"/>
    </source>
</evidence>
<evidence type="ECO:0000313" key="10">
    <source>
        <dbReference type="EMBL" id="ACE06629.1"/>
    </source>
</evidence>
<feature type="domain" description="S1 motif" evidence="9">
    <location>
        <begin position="636"/>
        <end position="717"/>
    </location>
</feature>
<keyword evidence="11" id="KW-1185">Reference proteome</keyword>
<keyword evidence="3 8" id="KW-0963">Cytoplasm</keyword>
<dbReference type="HAMAP" id="MF_01895">
    <property type="entry name" value="RNase_R"/>
    <property type="match status" value="1"/>
</dbReference>
<dbReference type="SMART" id="SM00316">
    <property type="entry name" value="S1"/>
    <property type="match status" value="1"/>
</dbReference>